<accession>A0A8C6HLY4</accession>
<feature type="region of interest" description="Disordered" evidence="1">
    <location>
        <begin position="230"/>
        <end position="250"/>
    </location>
</feature>
<feature type="compositionally biased region" description="Polar residues" evidence="1">
    <location>
        <begin position="185"/>
        <end position="198"/>
    </location>
</feature>
<feature type="compositionally biased region" description="Basic residues" evidence="1">
    <location>
        <begin position="116"/>
        <end position="125"/>
    </location>
</feature>
<proteinExistence type="predicted"/>
<dbReference type="Ensembl" id="ENSMSIT00000030150.1">
    <property type="protein sequence ID" value="ENSMSIP00000023899.1"/>
    <property type="gene ID" value="ENSMSIG00000020242.1"/>
</dbReference>
<keyword evidence="3" id="KW-1185">Reference proteome</keyword>
<organism evidence="2 3">
    <name type="scientific">Mus spicilegus</name>
    <name type="common">Mound-building mouse</name>
    <dbReference type="NCBI Taxonomy" id="10103"/>
    <lineage>
        <taxon>Eukaryota</taxon>
        <taxon>Metazoa</taxon>
        <taxon>Chordata</taxon>
        <taxon>Craniata</taxon>
        <taxon>Vertebrata</taxon>
        <taxon>Euteleostomi</taxon>
        <taxon>Mammalia</taxon>
        <taxon>Eutheria</taxon>
        <taxon>Euarchontoglires</taxon>
        <taxon>Glires</taxon>
        <taxon>Rodentia</taxon>
        <taxon>Myomorpha</taxon>
        <taxon>Muroidea</taxon>
        <taxon>Muridae</taxon>
        <taxon>Murinae</taxon>
        <taxon>Mus</taxon>
        <taxon>Mus</taxon>
    </lineage>
</organism>
<reference evidence="2" key="2">
    <citation type="submission" date="2025-09" db="UniProtKB">
        <authorList>
            <consortium name="Ensembl"/>
        </authorList>
    </citation>
    <scope>IDENTIFICATION</scope>
</reference>
<dbReference type="Proteomes" id="UP000694415">
    <property type="component" value="Unplaced"/>
</dbReference>
<reference evidence="2" key="1">
    <citation type="submission" date="2025-08" db="UniProtKB">
        <authorList>
            <consortium name="Ensembl"/>
        </authorList>
    </citation>
    <scope>IDENTIFICATION</scope>
</reference>
<sequence>RALAPRRRTALGALLRVLWRGSPLRATPNGSRNAGAAAACRGPGLRREAGPRRPDWTETVLSALRRPRLSRPRARAAAGKAAETEDFSQVPGAHHSRAAVNARRSPRRGDGTRAARSLRRRHRRRCVLESGGRTIWGPRAADPSPPLRPASGAPASAPLFPPGLEAPGSECRRESCLGRGALETPSGSERSPETSSGSARHRHPPRHGELSRGGTAAPSELEHLSHVDIAGPPIATRPSPSRGFRPPFGEQGAIPGAVTARGTLCFQVTPVILMTSMPLGRSLRSPSSRSSCMLSLKLAWTS</sequence>
<name>A0A8C6HLY4_MUSSI</name>
<feature type="compositionally biased region" description="Basic and acidic residues" evidence="1">
    <location>
        <begin position="45"/>
        <end position="55"/>
    </location>
</feature>
<evidence type="ECO:0000256" key="1">
    <source>
        <dbReference type="SAM" id="MobiDB-lite"/>
    </source>
</evidence>
<protein>
    <submittedName>
        <fullName evidence="2">Uncharacterized protein</fullName>
    </submittedName>
</protein>
<evidence type="ECO:0000313" key="3">
    <source>
        <dbReference type="Proteomes" id="UP000694415"/>
    </source>
</evidence>
<feature type="compositionally biased region" description="Low complexity" evidence="1">
    <location>
        <begin position="237"/>
        <end position="249"/>
    </location>
</feature>
<evidence type="ECO:0000313" key="2">
    <source>
        <dbReference type="Ensembl" id="ENSMSIP00000023899.1"/>
    </source>
</evidence>
<feature type="region of interest" description="Disordered" evidence="1">
    <location>
        <begin position="67"/>
        <end position="216"/>
    </location>
</feature>
<dbReference type="AlphaFoldDB" id="A0A8C6HLY4"/>
<dbReference type="GeneTree" id="ENSGT01140000284519"/>
<feature type="region of interest" description="Disordered" evidence="1">
    <location>
        <begin position="23"/>
        <end position="55"/>
    </location>
</feature>